<evidence type="ECO:0000256" key="2">
    <source>
        <dbReference type="ARBA" id="ARBA00022448"/>
    </source>
</evidence>
<dbReference type="PROSITE" id="PS52016">
    <property type="entry name" value="TONB_DEPENDENT_REC_3"/>
    <property type="match status" value="1"/>
</dbReference>
<keyword evidence="12" id="KW-0675">Receptor</keyword>
<evidence type="ECO:0000256" key="1">
    <source>
        <dbReference type="ARBA" id="ARBA00004571"/>
    </source>
</evidence>
<evidence type="ECO:0000313" key="13">
    <source>
        <dbReference type="Proteomes" id="UP000628669"/>
    </source>
</evidence>
<reference evidence="13" key="1">
    <citation type="submission" date="2021-01" db="EMBL/GenBank/DDBJ databases">
        <title>Genome public.</title>
        <authorList>
            <person name="Liu C."/>
            <person name="Sun Q."/>
        </authorList>
    </citation>
    <scope>NUCLEOTIDE SEQUENCE [LARGE SCALE GENOMIC DNA]</scope>
    <source>
        <strain evidence="13">YIM B02567</strain>
    </source>
</reference>
<keyword evidence="5 9" id="KW-0798">TonB box</keyword>
<evidence type="ECO:0000313" key="12">
    <source>
        <dbReference type="EMBL" id="MBK1895309.1"/>
    </source>
</evidence>
<protein>
    <submittedName>
        <fullName evidence="12">TonB-dependent receptor</fullName>
    </submittedName>
</protein>
<evidence type="ECO:0000259" key="10">
    <source>
        <dbReference type="Pfam" id="PF00593"/>
    </source>
</evidence>
<name>A0ABS1FSR8_9FLAO</name>
<dbReference type="InterPro" id="IPR000531">
    <property type="entry name" value="Beta-barrel_TonB"/>
</dbReference>
<dbReference type="Gene3D" id="2.40.170.20">
    <property type="entry name" value="TonB-dependent receptor, beta-barrel domain"/>
    <property type="match status" value="1"/>
</dbReference>
<dbReference type="Gene3D" id="2.170.130.10">
    <property type="entry name" value="TonB-dependent receptor, plug domain"/>
    <property type="match status" value="1"/>
</dbReference>
<dbReference type="InterPro" id="IPR036942">
    <property type="entry name" value="Beta-barrel_TonB_sf"/>
</dbReference>
<dbReference type="Proteomes" id="UP000628669">
    <property type="component" value="Unassembled WGS sequence"/>
</dbReference>
<keyword evidence="6 8" id="KW-0472">Membrane</keyword>
<keyword evidence="3 8" id="KW-1134">Transmembrane beta strand</keyword>
<sequence length="824" mass="90257">MKKTSVAIAFFLGNVSLLYAQNKDSLSKEKSIDEVIMVGTRAAPRSSIATPLPIDAIDASILQSSGYNTVDQALQYRIPSFNSTSAAVQDATSLLDPYEIRNLGSSRTLILINGKRKNQSSLIFTQNTIGKGETGADLSSIPNIAIKKIEILRDGASAQYGSDAIAGVVNVILKDNISFSEINLNTGLFSKGDGFSQSFNGITGTTFKKGGFITIAASLQNNNYAYRNGTVNPYWEAQTFGASQAVVEDYLSRFPDAQNKNALPQKTSTSFSANAMIPISERSKFYGNAAYVAKKVNSFANYRPPYWVGPQNNPLAPIPNSPDGYIGFGPTFEGNVSDYGGTLGFKTKTLNGWGIDISATTGGNEILYTVRNTFNPALGLNSPTYFKPGGFSFNNLLGNIDVTKRFSDVFAIAFGTEARREWYEIYSGDQISYNPVPGAISFPGMNASSAGKFSRSNIGVYADAAFDFSESTSLNATARYENYSDFGSAFVWKGSLRQDIIGKKLIFRASASTGFRAPSLQQIYLSTNQASFTNGSVFVEGLFSNVSPEAQKVGIPKLTAERSLNFTSGFGIQPNKNFSMTIDGYWITIKDRILLSSRMRDLGIANVASASFFINGINTQTVGADIVANYRNIDLGKGKMAFNFAANVNYSKILRQSRMLDALNEQRIGRDPFFNRMEEALTTTSRPSMKGVVGVDYNIKKWNFSVNNTIFGPAKFVNDGTSSDAYAGWNAPNEAAMAYLEFRTRMTTDLMINYHINDRNTINIGVLNAFNIIPKWRLINVSSEDYDKAYNAVTFNGRYPQSAYDSQHFNIFGTRFTVGYNIKF</sequence>
<evidence type="ECO:0000256" key="6">
    <source>
        <dbReference type="ARBA" id="ARBA00023136"/>
    </source>
</evidence>
<dbReference type="EMBL" id="JAENHK010000005">
    <property type="protein sequence ID" value="MBK1895309.1"/>
    <property type="molecule type" value="Genomic_DNA"/>
</dbReference>
<comment type="caution">
    <text evidence="12">The sequence shown here is derived from an EMBL/GenBank/DDBJ whole genome shotgun (WGS) entry which is preliminary data.</text>
</comment>
<evidence type="ECO:0000256" key="3">
    <source>
        <dbReference type="ARBA" id="ARBA00022452"/>
    </source>
</evidence>
<organism evidence="12 13">
    <name type="scientific">Chryseobacterium paridis</name>
    <dbReference type="NCBI Taxonomy" id="2800328"/>
    <lineage>
        <taxon>Bacteria</taxon>
        <taxon>Pseudomonadati</taxon>
        <taxon>Bacteroidota</taxon>
        <taxon>Flavobacteriia</taxon>
        <taxon>Flavobacteriales</taxon>
        <taxon>Weeksellaceae</taxon>
        <taxon>Chryseobacterium group</taxon>
        <taxon>Chryseobacterium</taxon>
    </lineage>
</organism>
<comment type="similarity">
    <text evidence="8 9">Belongs to the TonB-dependent receptor family.</text>
</comment>
<keyword evidence="13" id="KW-1185">Reference proteome</keyword>
<dbReference type="RefSeq" id="WP_200244203.1">
    <property type="nucleotide sequence ID" value="NZ_JAENHK010000005.1"/>
</dbReference>
<feature type="domain" description="TonB-dependent receptor plug" evidence="11">
    <location>
        <begin position="49"/>
        <end position="168"/>
    </location>
</feature>
<dbReference type="SUPFAM" id="SSF56935">
    <property type="entry name" value="Porins"/>
    <property type="match status" value="1"/>
</dbReference>
<keyword evidence="7 8" id="KW-0998">Cell outer membrane</keyword>
<dbReference type="PANTHER" id="PTHR47234:SF3">
    <property type="entry name" value="SECRETIN_TONB SHORT N-TERMINAL DOMAIN-CONTAINING PROTEIN"/>
    <property type="match status" value="1"/>
</dbReference>
<evidence type="ECO:0000256" key="9">
    <source>
        <dbReference type="RuleBase" id="RU003357"/>
    </source>
</evidence>
<feature type="domain" description="TonB-dependent receptor-like beta-barrel" evidence="10">
    <location>
        <begin position="299"/>
        <end position="768"/>
    </location>
</feature>
<evidence type="ECO:0000256" key="4">
    <source>
        <dbReference type="ARBA" id="ARBA00022692"/>
    </source>
</evidence>
<evidence type="ECO:0000256" key="5">
    <source>
        <dbReference type="ARBA" id="ARBA00023077"/>
    </source>
</evidence>
<gene>
    <name evidence="12" type="ORF">JHL15_06015</name>
</gene>
<keyword evidence="2 8" id="KW-0813">Transport</keyword>
<dbReference type="Pfam" id="PF07715">
    <property type="entry name" value="Plug"/>
    <property type="match status" value="1"/>
</dbReference>
<dbReference type="InterPro" id="IPR037066">
    <property type="entry name" value="Plug_dom_sf"/>
</dbReference>
<evidence type="ECO:0000256" key="8">
    <source>
        <dbReference type="PROSITE-ProRule" id="PRU01360"/>
    </source>
</evidence>
<proteinExistence type="inferred from homology"/>
<dbReference type="InterPro" id="IPR012910">
    <property type="entry name" value="Plug_dom"/>
</dbReference>
<dbReference type="InterPro" id="IPR039426">
    <property type="entry name" value="TonB-dep_rcpt-like"/>
</dbReference>
<keyword evidence="4 8" id="KW-0812">Transmembrane</keyword>
<accession>A0ABS1FSR8</accession>
<evidence type="ECO:0000256" key="7">
    <source>
        <dbReference type="ARBA" id="ARBA00023237"/>
    </source>
</evidence>
<dbReference type="Pfam" id="PF00593">
    <property type="entry name" value="TonB_dep_Rec_b-barrel"/>
    <property type="match status" value="1"/>
</dbReference>
<evidence type="ECO:0000259" key="11">
    <source>
        <dbReference type="Pfam" id="PF07715"/>
    </source>
</evidence>
<dbReference type="PANTHER" id="PTHR47234">
    <property type="match status" value="1"/>
</dbReference>
<comment type="subcellular location">
    <subcellularLocation>
        <location evidence="1 8">Cell outer membrane</location>
        <topology evidence="1 8">Multi-pass membrane protein</topology>
    </subcellularLocation>
</comment>